<keyword evidence="11" id="KW-0902">Two-component regulatory system</keyword>
<feature type="modified residue" description="4-aspartylphosphate" evidence="13">
    <location>
        <position position="579"/>
    </location>
</feature>
<dbReference type="InterPro" id="IPR001789">
    <property type="entry name" value="Sig_transdc_resp-reg_receiver"/>
</dbReference>
<dbReference type="FunFam" id="1.10.287.130:FF:000004">
    <property type="entry name" value="Ethylene receptor 1"/>
    <property type="match status" value="1"/>
</dbReference>
<keyword evidence="4 13" id="KW-0597">Phosphoprotein</keyword>
<keyword evidence="7" id="KW-0547">Nucleotide-binding</keyword>
<dbReference type="InterPro" id="IPR005467">
    <property type="entry name" value="His_kinase_dom"/>
</dbReference>
<evidence type="ECO:0000256" key="3">
    <source>
        <dbReference type="ARBA" id="ARBA00012438"/>
    </source>
</evidence>
<dbReference type="Pfam" id="PF08448">
    <property type="entry name" value="PAS_4"/>
    <property type="match status" value="1"/>
</dbReference>
<evidence type="ECO:0000259" key="14">
    <source>
        <dbReference type="PROSITE" id="PS50109"/>
    </source>
</evidence>
<protein>
    <recommendedName>
        <fullName evidence="3">histidine kinase</fullName>
        <ecNumber evidence="3">2.7.13.3</ecNumber>
    </recommendedName>
</protein>
<evidence type="ECO:0000313" key="17">
    <source>
        <dbReference type="Proteomes" id="UP000071561"/>
    </source>
</evidence>
<keyword evidence="12" id="KW-0472">Membrane</keyword>
<dbReference type="Gene3D" id="3.40.50.2300">
    <property type="match status" value="1"/>
</dbReference>
<evidence type="ECO:0000256" key="10">
    <source>
        <dbReference type="ARBA" id="ARBA00022989"/>
    </source>
</evidence>
<dbReference type="InterPro" id="IPR036097">
    <property type="entry name" value="HisK_dim/P_sf"/>
</dbReference>
<dbReference type="Pfam" id="PF00072">
    <property type="entry name" value="Response_reg"/>
    <property type="match status" value="1"/>
</dbReference>
<keyword evidence="17" id="KW-1185">Reference proteome</keyword>
<keyword evidence="6" id="KW-0812">Transmembrane</keyword>
<dbReference type="CDD" id="cd00082">
    <property type="entry name" value="HisKA"/>
    <property type="match status" value="1"/>
</dbReference>
<dbReference type="CDD" id="cd16922">
    <property type="entry name" value="HATPase_EvgS-ArcB-TorS-like"/>
    <property type="match status" value="1"/>
</dbReference>
<organism evidence="16 17">
    <name type="scientific">Pedobacter cryoconitis</name>
    <dbReference type="NCBI Taxonomy" id="188932"/>
    <lineage>
        <taxon>Bacteria</taxon>
        <taxon>Pseudomonadati</taxon>
        <taxon>Bacteroidota</taxon>
        <taxon>Sphingobacteriia</taxon>
        <taxon>Sphingobacteriales</taxon>
        <taxon>Sphingobacteriaceae</taxon>
        <taxon>Pedobacter</taxon>
    </lineage>
</organism>
<dbReference type="Proteomes" id="UP000071561">
    <property type="component" value="Chromosome"/>
</dbReference>
<dbReference type="InterPro" id="IPR011006">
    <property type="entry name" value="CheY-like_superfamily"/>
</dbReference>
<evidence type="ECO:0000256" key="12">
    <source>
        <dbReference type="ARBA" id="ARBA00023136"/>
    </source>
</evidence>
<dbReference type="Gene3D" id="3.30.450.20">
    <property type="entry name" value="PAS domain"/>
    <property type="match status" value="2"/>
</dbReference>
<dbReference type="InterPro" id="IPR013656">
    <property type="entry name" value="PAS_4"/>
</dbReference>
<name>A0A127VEA7_9SPHI</name>
<dbReference type="Pfam" id="PF02518">
    <property type="entry name" value="HATPase_c"/>
    <property type="match status" value="1"/>
</dbReference>
<dbReference type="InterPro" id="IPR035965">
    <property type="entry name" value="PAS-like_dom_sf"/>
</dbReference>
<evidence type="ECO:0000259" key="15">
    <source>
        <dbReference type="PROSITE" id="PS50110"/>
    </source>
</evidence>
<dbReference type="PATRIC" id="fig|188932.3.peg.2850"/>
<dbReference type="PANTHER" id="PTHR45339:SF1">
    <property type="entry name" value="HYBRID SIGNAL TRANSDUCTION HISTIDINE KINASE J"/>
    <property type="match status" value="1"/>
</dbReference>
<dbReference type="OrthoDB" id="9811889at2"/>
<dbReference type="SUPFAM" id="SSF55874">
    <property type="entry name" value="ATPase domain of HSP90 chaperone/DNA topoisomerase II/histidine kinase"/>
    <property type="match status" value="1"/>
</dbReference>
<proteinExistence type="predicted"/>
<feature type="domain" description="Response regulatory" evidence="15">
    <location>
        <begin position="530"/>
        <end position="648"/>
    </location>
</feature>
<evidence type="ECO:0000256" key="9">
    <source>
        <dbReference type="ARBA" id="ARBA00022840"/>
    </source>
</evidence>
<evidence type="ECO:0000256" key="13">
    <source>
        <dbReference type="PROSITE-ProRule" id="PRU00169"/>
    </source>
</evidence>
<dbReference type="GO" id="GO:0016020">
    <property type="term" value="C:membrane"/>
    <property type="evidence" value="ECO:0007669"/>
    <property type="project" value="UniProtKB-SubCell"/>
</dbReference>
<evidence type="ECO:0000256" key="6">
    <source>
        <dbReference type="ARBA" id="ARBA00022692"/>
    </source>
</evidence>
<comment type="subcellular location">
    <subcellularLocation>
        <location evidence="2">Membrane</location>
    </subcellularLocation>
</comment>
<dbReference type="SUPFAM" id="SSF47384">
    <property type="entry name" value="Homodimeric domain of signal transducing histidine kinase"/>
    <property type="match status" value="1"/>
</dbReference>
<evidence type="ECO:0000256" key="2">
    <source>
        <dbReference type="ARBA" id="ARBA00004370"/>
    </source>
</evidence>
<dbReference type="SMART" id="SM00388">
    <property type="entry name" value="HisKA"/>
    <property type="match status" value="1"/>
</dbReference>
<accession>A0A127VEA7</accession>
<comment type="catalytic activity">
    <reaction evidence="1">
        <text>ATP + protein L-histidine = ADP + protein N-phospho-L-histidine.</text>
        <dbReference type="EC" id="2.7.13.3"/>
    </reaction>
</comment>
<dbReference type="EMBL" id="CP014504">
    <property type="protein sequence ID" value="AMP99619.1"/>
    <property type="molecule type" value="Genomic_DNA"/>
</dbReference>
<evidence type="ECO:0000256" key="7">
    <source>
        <dbReference type="ARBA" id="ARBA00022741"/>
    </source>
</evidence>
<dbReference type="PRINTS" id="PR00344">
    <property type="entry name" value="BCTRLSENSOR"/>
</dbReference>
<dbReference type="InterPro" id="IPR004358">
    <property type="entry name" value="Sig_transdc_His_kin-like_C"/>
</dbReference>
<dbReference type="KEGG" id="pcm:AY601_2735"/>
<dbReference type="AlphaFoldDB" id="A0A127VEA7"/>
<dbReference type="InterPro" id="IPR036890">
    <property type="entry name" value="HATPase_C_sf"/>
</dbReference>
<keyword evidence="10" id="KW-1133">Transmembrane helix</keyword>
<keyword evidence="8" id="KW-0418">Kinase</keyword>
<dbReference type="InterPro" id="IPR003594">
    <property type="entry name" value="HATPase_dom"/>
</dbReference>
<evidence type="ECO:0000256" key="5">
    <source>
        <dbReference type="ARBA" id="ARBA00022679"/>
    </source>
</evidence>
<feature type="domain" description="Histidine kinase" evidence="14">
    <location>
        <begin position="288"/>
        <end position="509"/>
    </location>
</feature>
<dbReference type="FunFam" id="3.30.565.10:FF:000010">
    <property type="entry name" value="Sensor histidine kinase RcsC"/>
    <property type="match status" value="1"/>
</dbReference>
<dbReference type="SMART" id="SM00448">
    <property type="entry name" value="REC"/>
    <property type="match status" value="1"/>
</dbReference>
<dbReference type="InterPro" id="IPR003661">
    <property type="entry name" value="HisK_dim/P_dom"/>
</dbReference>
<evidence type="ECO:0000313" key="16">
    <source>
        <dbReference type="EMBL" id="AMP99619.1"/>
    </source>
</evidence>
<dbReference type="Pfam" id="PF00512">
    <property type="entry name" value="HisKA"/>
    <property type="match status" value="1"/>
</dbReference>
<dbReference type="Gene3D" id="3.30.565.10">
    <property type="entry name" value="Histidine kinase-like ATPase, C-terminal domain"/>
    <property type="match status" value="1"/>
</dbReference>
<dbReference type="SUPFAM" id="SSF52172">
    <property type="entry name" value="CheY-like"/>
    <property type="match status" value="1"/>
</dbReference>
<dbReference type="SUPFAM" id="SSF55785">
    <property type="entry name" value="PYP-like sensor domain (PAS domain)"/>
    <property type="match status" value="2"/>
</dbReference>
<evidence type="ECO:0000256" key="8">
    <source>
        <dbReference type="ARBA" id="ARBA00022777"/>
    </source>
</evidence>
<dbReference type="PROSITE" id="PS50109">
    <property type="entry name" value="HIS_KIN"/>
    <property type="match status" value="1"/>
</dbReference>
<dbReference type="RefSeq" id="WP_068401946.1">
    <property type="nucleotide sequence ID" value="NZ_CP014504.1"/>
</dbReference>
<dbReference type="GO" id="GO:0000155">
    <property type="term" value="F:phosphorelay sensor kinase activity"/>
    <property type="evidence" value="ECO:0007669"/>
    <property type="project" value="InterPro"/>
</dbReference>
<dbReference type="GO" id="GO:0005524">
    <property type="term" value="F:ATP binding"/>
    <property type="evidence" value="ECO:0007669"/>
    <property type="project" value="UniProtKB-KW"/>
</dbReference>
<dbReference type="Gene3D" id="1.10.287.130">
    <property type="match status" value="1"/>
</dbReference>
<dbReference type="SMART" id="SM00387">
    <property type="entry name" value="HATPase_c"/>
    <property type="match status" value="1"/>
</dbReference>
<dbReference type="PANTHER" id="PTHR45339">
    <property type="entry name" value="HYBRID SIGNAL TRANSDUCTION HISTIDINE KINASE J"/>
    <property type="match status" value="1"/>
</dbReference>
<dbReference type="PROSITE" id="PS50110">
    <property type="entry name" value="RESPONSE_REGULATORY"/>
    <property type="match status" value="1"/>
</dbReference>
<dbReference type="CDD" id="cd17546">
    <property type="entry name" value="REC_hyHK_CKI1_RcsC-like"/>
    <property type="match status" value="1"/>
</dbReference>
<reference evidence="16 17" key="1">
    <citation type="submission" date="2016-03" db="EMBL/GenBank/DDBJ databases">
        <title>Complete genome sequence of Pedobacter cryoconitis PAMC 27485.</title>
        <authorList>
            <person name="Lee J."/>
            <person name="Kim O.-S."/>
        </authorList>
    </citation>
    <scope>NUCLEOTIDE SEQUENCE [LARGE SCALE GENOMIC DNA]</scope>
    <source>
        <strain evidence="16 17">PAMC 27485</strain>
    </source>
</reference>
<sequence length="651" mass="72904">MEYLKGISETDICAGRSTRKELLEEIATLQSVLNNTNVSIFAFDKKFNYIAFNKSHQHTVKIRRGVDIKIGDNYLLLASMNGGMDGDRIHKIFTRVMAGETVEFIEEFTDLRLCKASFSMICNPMYDQLGQTCGMTVFCQDISEKVALQKEVQDKGRILNGVLDNLPLIVYEVDPAGIFTRSIGSGLQDFGLQNDELVGKNAFEYFPATADDLRKGLTGESGQFITRMEVSGKELVYQSNIFPSPGQQGSVTWFALNITQQNEAEAALLEAKQQAEEAMLAKQQFLTNMSHEIRTPMNAVIGMTHLLMQEDPKPGQLENLNILKFSSESLLSLINDILDYSKIQLGKVKLEKIDFNLIELINSIKQAHHLHAEGKEIFFNINMDADLPEMLLGDPVRLTQILNNLISNALKFTNEGYVIVDLSLKKIVDDLVDISFTITDTGIGIESDMKDYIFESFTQASADISRRFGGTGLGLSITKRLIELKGGKISVESTLGKGSSFFFDLQFKKSRKKGGYVMPTLVFESLAGIKVLLVEDNEINTLVASKFMKKWDLDIDYAIHGAEALEKIKQNEYDLVLMDLQMPKMDGYEASTAIRNLSGKRFKELPIIALTASVLAEINNQVMDAGMNDYISKPFNPMELYSKIAKYVHKR</sequence>
<evidence type="ECO:0000256" key="11">
    <source>
        <dbReference type="ARBA" id="ARBA00023012"/>
    </source>
</evidence>
<evidence type="ECO:0000256" key="4">
    <source>
        <dbReference type="ARBA" id="ARBA00022553"/>
    </source>
</evidence>
<keyword evidence="5" id="KW-0808">Transferase</keyword>
<evidence type="ECO:0000256" key="1">
    <source>
        <dbReference type="ARBA" id="ARBA00000085"/>
    </source>
</evidence>
<keyword evidence="9" id="KW-0067">ATP-binding</keyword>
<gene>
    <name evidence="16" type="ORF">AY601_2735</name>
</gene>
<dbReference type="EC" id="2.7.13.3" evidence="3"/>